<evidence type="ECO:0000313" key="2">
    <source>
        <dbReference type="Proteomes" id="UP000299102"/>
    </source>
</evidence>
<organism evidence="1 2">
    <name type="scientific">Eumeta variegata</name>
    <name type="common">Bagworm moth</name>
    <name type="synonym">Eumeta japonica</name>
    <dbReference type="NCBI Taxonomy" id="151549"/>
    <lineage>
        <taxon>Eukaryota</taxon>
        <taxon>Metazoa</taxon>
        <taxon>Ecdysozoa</taxon>
        <taxon>Arthropoda</taxon>
        <taxon>Hexapoda</taxon>
        <taxon>Insecta</taxon>
        <taxon>Pterygota</taxon>
        <taxon>Neoptera</taxon>
        <taxon>Endopterygota</taxon>
        <taxon>Lepidoptera</taxon>
        <taxon>Glossata</taxon>
        <taxon>Ditrysia</taxon>
        <taxon>Tineoidea</taxon>
        <taxon>Psychidae</taxon>
        <taxon>Oiketicinae</taxon>
        <taxon>Eumeta</taxon>
    </lineage>
</organism>
<keyword evidence="2" id="KW-1185">Reference proteome</keyword>
<sequence length="104" mass="11738">MQRVYKADTRKQKFIIIHLRADGEVNVYLIFYNYSSALLPRAQGVALSAALAGSAPPRRRRRLFQVFQGITLSRTWQELIIKGPAKLLRSFTGRAGLAKFQVGC</sequence>
<comment type="caution">
    <text evidence="1">The sequence shown here is derived from an EMBL/GenBank/DDBJ whole genome shotgun (WGS) entry which is preliminary data.</text>
</comment>
<dbReference type="EMBL" id="BGZK01003115">
    <property type="protein sequence ID" value="GBP98304.1"/>
    <property type="molecule type" value="Genomic_DNA"/>
</dbReference>
<accession>A0A4C2AGV1</accession>
<name>A0A4C2AGV1_EUMVA</name>
<gene>
    <name evidence="1" type="ORF">EVAR_97836_1</name>
</gene>
<evidence type="ECO:0000313" key="1">
    <source>
        <dbReference type="EMBL" id="GBP98304.1"/>
    </source>
</evidence>
<protein>
    <submittedName>
        <fullName evidence="1">Uncharacterized protein</fullName>
    </submittedName>
</protein>
<dbReference type="AlphaFoldDB" id="A0A4C2AGV1"/>
<reference evidence="1 2" key="1">
    <citation type="journal article" date="2019" name="Commun. Biol.">
        <title>The bagworm genome reveals a unique fibroin gene that provides high tensile strength.</title>
        <authorList>
            <person name="Kono N."/>
            <person name="Nakamura H."/>
            <person name="Ohtoshi R."/>
            <person name="Tomita M."/>
            <person name="Numata K."/>
            <person name="Arakawa K."/>
        </authorList>
    </citation>
    <scope>NUCLEOTIDE SEQUENCE [LARGE SCALE GENOMIC DNA]</scope>
</reference>
<dbReference type="Proteomes" id="UP000299102">
    <property type="component" value="Unassembled WGS sequence"/>
</dbReference>
<proteinExistence type="predicted"/>